<organism evidence="2 3">
    <name type="scientific">Romanomermis culicivorax</name>
    <name type="common">Nematode worm</name>
    <dbReference type="NCBI Taxonomy" id="13658"/>
    <lineage>
        <taxon>Eukaryota</taxon>
        <taxon>Metazoa</taxon>
        <taxon>Ecdysozoa</taxon>
        <taxon>Nematoda</taxon>
        <taxon>Enoplea</taxon>
        <taxon>Dorylaimia</taxon>
        <taxon>Mermithida</taxon>
        <taxon>Mermithoidea</taxon>
        <taxon>Mermithidae</taxon>
        <taxon>Romanomermis</taxon>
    </lineage>
</organism>
<sequence>MVFLVIALVTELASALTSVGGVAAAGKPYLLLFGDLLKNIIVGGIQKQFGLRVDRGDYFEGQFHILDLDMAWISRCARKSVPMIH</sequence>
<reference evidence="3" key="1">
    <citation type="submission" date="2022-11" db="UniProtKB">
        <authorList>
            <consortium name="WormBaseParasite"/>
        </authorList>
    </citation>
    <scope>IDENTIFICATION</scope>
</reference>
<keyword evidence="2" id="KW-1185">Reference proteome</keyword>
<feature type="chain" id="PRO_5037964991" evidence="1">
    <location>
        <begin position="16"/>
        <end position="85"/>
    </location>
</feature>
<dbReference type="Proteomes" id="UP000887565">
    <property type="component" value="Unplaced"/>
</dbReference>
<evidence type="ECO:0000313" key="3">
    <source>
        <dbReference type="WBParaSite" id="nRc.2.0.1.t42250-RA"/>
    </source>
</evidence>
<dbReference type="AlphaFoldDB" id="A0A915KTK1"/>
<evidence type="ECO:0000256" key="1">
    <source>
        <dbReference type="SAM" id="SignalP"/>
    </source>
</evidence>
<evidence type="ECO:0000313" key="2">
    <source>
        <dbReference type="Proteomes" id="UP000887565"/>
    </source>
</evidence>
<accession>A0A915KTK1</accession>
<feature type="signal peptide" evidence="1">
    <location>
        <begin position="1"/>
        <end position="15"/>
    </location>
</feature>
<name>A0A915KTK1_ROMCU</name>
<proteinExistence type="predicted"/>
<keyword evidence="1" id="KW-0732">Signal</keyword>
<dbReference type="WBParaSite" id="nRc.2.0.1.t42250-RA">
    <property type="protein sequence ID" value="nRc.2.0.1.t42250-RA"/>
    <property type="gene ID" value="nRc.2.0.1.g42250"/>
</dbReference>
<protein>
    <submittedName>
        <fullName evidence="3">Uncharacterized protein</fullName>
    </submittedName>
</protein>